<dbReference type="CDD" id="cd23763">
    <property type="entry name" value="ASKHA_ATPase_ROK"/>
    <property type="match status" value="1"/>
</dbReference>
<name>A0A940MFE0_9ACTN</name>
<proteinExistence type="inferred from homology"/>
<dbReference type="CDD" id="cd00090">
    <property type="entry name" value="HTH_ARSR"/>
    <property type="match status" value="1"/>
</dbReference>
<dbReference type="GO" id="GO:0003700">
    <property type="term" value="F:DNA-binding transcription factor activity"/>
    <property type="evidence" value="ECO:0007669"/>
    <property type="project" value="InterPro"/>
</dbReference>
<dbReference type="SUPFAM" id="SSF53067">
    <property type="entry name" value="Actin-like ATPase domain"/>
    <property type="match status" value="1"/>
</dbReference>
<protein>
    <submittedName>
        <fullName evidence="3">ROK family transcriptional regulator</fullName>
    </submittedName>
</protein>
<dbReference type="Proteomes" id="UP000670475">
    <property type="component" value="Unassembled WGS sequence"/>
</dbReference>
<sequence>MPDSERVLLDALRAAGSTSRAELARTTGLSKPTVSTALAGLERAGLVRRTGEVSKGQGRGRAAVLYAADPAAGYVIGVDVGREWLRAAAADLDGTVVGRRDTPNTARTAGAMVRDAARLARAVAAEAGLDWSQVVHTVVGSPGVTDPGTHRVRYAVNLPGWGRSGLFDRLHAELGTGLDVLNDANLAALGEYALGAGQGSRLFAYLWVGTGLGAGVVADGRLFRGGHGAAGEIGYLPMFPLPQAAGPGPATGAPAPVGFSARGGPMEDAVSADAVVALARSMGMPEATTRTAKDVFAAARAGDATALGAVECEAARLAHAVAALAAVLDPELVVLGGGVGRNGDLLLAPLRTCLRELTPLRPRVVTSALGDDAVLLGAVARAAEAARERVFDTRHDA</sequence>
<feature type="domain" description="HTH marR-type" evidence="2">
    <location>
        <begin position="3"/>
        <end position="59"/>
    </location>
</feature>
<dbReference type="PANTHER" id="PTHR18964:SF149">
    <property type="entry name" value="BIFUNCTIONAL UDP-N-ACETYLGLUCOSAMINE 2-EPIMERASE_N-ACETYLMANNOSAMINE KINASE"/>
    <property type="match status" value="1"/>
</dbReference>
<dbReference type="Gene3D" id="1.10.10.10">
    <property type="entry name" value="Winged helix-like DNA-binding domain superfamily/Winged helix DNA-binding domain"/>
    <property type="match status" value="1"/>
</dbReference>
<dbReference type="Pfam" id="PF00480">
    <property type="entry name" value="ROK"/>
    <property type="match status" value="1"/>
</dbReference>
<dbReference type="InterPro" id="IPR000835">
    <property type="entry name" value="HTH_MarR-typ"/>
</dbReference>
<dbReference type="Pfam" id="PF12802">
    <property type="entry name" value="MarR_2"/>
    <property type="match status" value="1"/>
</dbReference>
<dbReference type="AlphaFoldDB" id="A0A940MFE0"/>
<dbReference type="InterPro" id="IPR011991">
    <property type="entry name" value="ArsR-like_HTH"/>
</dbReference>
<organism evidence="3 4">
    <name type="scientific">Streptomyces montanisoli</name>
    <dbReference type="NCBI Taxonomy" id="2798581"/>
    <lineage>
        <taxon>Bacteria</taxon>
        <taxon>Bacillati</taxon>
        <taxon>Actinomycetota</taxon>
        <taxon>Actinomycetes</taxon>
        <taxon>Kitasatosporales</taxon>
        <taxon>Streptomycetaceae</taxon>
        <taxon>Streptomyces</taxon>
    </lineage>
</organism>
<evidence type="ECO:0000313" key="3">
    <source>
        <dbReference type="EMBL" id="MBP0459296.1"/>
    </source>
</evidence>
<keyword evidence="4" id="KW-1185">Reference proteome</keyword>
<evidence type="ECO:0000256" key="1">
    <source>
        <dbReference type="ARBA" id="ARBA00006479"/>
    </source>
</evidence>
<dbReference type="SUPFAM" id="SSF46785">
    <property type="entry name" value="Winged helix' DNA-binding domain"/>
    <property type="match status" value="1"/>
</dbReference>
<comment type="caution">
    <text evidence="3">The sequence shown here is derived from an EMBL/GenBank/DDBJ whole genome shotgun (WGS) entry which is preliminary data.</text>
</comment>
<dbReference type="InterPro" id="IPR043129">
    <property type="entry name" value="ATPase_NBD"/>
</dbReference>
<evidence type="ECO:0000259" key="2">
    <source>
        <dbReference type="Pfam" id="PF12802"/>
    </source>
</evidence>
<reference evidence="3" key="1">
    <citation type="submission" date="2021-03" db="EMBL/GenBank/DDBJ databases">
        <title>Whole genome sequence of Streptomyces bomunensis MMS17-BM035.</title>
        <authorList>
            <person name="Lee J.H."/>
        </authorList>
    </citation>
    <scope>NUCLEOTIDE SEQUENCE</scope>
    <source>
        <strain evidence="3">MMS17-BM035</strain>
    </source>
</reference>
<dbReference type="InterPro" id="IPR000600">
    <property type="entry name" value="ROK"/>
</dbReference>
<evidence type="ECO:0000313" key="4">
    <source>
        <dbReference type="Proteomes" id="UP000670475"/>
    </source>
</evidence>
<dbReference type="Gene3D" id="3.30.420.40">
    <property type="match status" value="2"/>
</dbReference>
<comment type="similarity">
    <text evidence="1">Belongs to the ROK (NagC/XylR) family.</text>
</comment>
<dbReference type="RefSeq" id="WP_209341038.1">
    <property type="nucleotide sequence ID" value="NZ_JAGIQL010000067.1"/>
</dbReference>
<accession>A0A940MFE0</accession>
<dbReference type="InterPro" id="IPR036388">
    <property type="entry name" value="WH-like_DNA-bd_sf"/>
</dbReference>
<gene>
    <name evidence="3" type="ORF">JFN87_17550</name>
</gene>
<dbReference type="EMBL" id="JAGIQL010000067">
    <property type="protein sequence ID" value="MBP0459296.1"/>
    <property type="molecule type" value="Genomic_DNA"/>
</dbReference>
<dbReference type="InterPro" id="IPR036390">
    <property type="entry name" value="WH_DNA-bd_sf"/>
</dbReference>
<dbReference type="PANTHER" id="PTHR18964">
    <property type="entry name" value="ROK (REPRESSOR, ORF, KINASE) FAMILY"/>
    <property type="match status" value="1"/>
</dbReference>